<dbReference type="Pfam" id="PF08812">
    <property type="entry name" value="YtxC"/>
    <property type="match status" value="1"/>
</dbReference>
<evidence type="ECO:0000313" key="11">
    <source>
        <dbReference type="Proteomes" id="UP000346772"/>
    </source>
</evidence>
<dbReference type="EMBL" id="DAEQIJ010000022">
    <property type="protein sequence ID" value="HBH2621566.1"/>
    <property type="molecule type" value="Genomic_DNA"/>
</dbReference>
<protein>
    <submittedName>
        <fullName evidence="3 7">Sporulation protein</fullName>
    </submittedName>
    <submittedName>
        <fullName evidence="4">Sporulation protein YtxC</fullName>
    </submittedName>
</protein>
<dbReference type="EMBL" id="CAAJVP010000019">
    <property type="protein sequence ID" value="VHY17566.1"/>
    <property type="molecule type" value="Genomic_DNA"/>
</dbReference>
<dbReference type="InterPro" id="IPR014199">
    <property type="entry name" value="Spore_YtxC"/>
</dbReference>
<dbReference type="EMBL" id="LK932357">
    <property type="protein sequence ID" value="CDS83864.1"/>
    <property type="molecule type" value="Genomic_DNA"/>
</dbReference>
<dbReference type="Proteomes" id="UP000879542">
    <property type="component" value="Unassembled WGS sequence"/>
</dbReference>
<evidence type="ECO:0000313" key="7">
    <source>
        <dbReference type="EMBL" id="VFD34764.1"/>
    </source>
</evidence>
<evidence type="ECO:0000313" key="8">
    <source>
        <dbReference type="EMBL" id="VFD54982.1"/>
    </source>
</evidence>
<evidence type="ECO:0000313" key="10">
    <source>
        <dbReference type="Proteomes" id="UP000189137"/>
    </source>
</evidence>
<evidence type="ECO:0000313" key="4">
    <source>
        <dbReference type="EMBL" id="HBH1542736.1"/>
    </source>
</evidence>
<dbReference type="RefSeq" id="WP_003417993.1">
    <property type="nucleotide sequence ID" value="NZ_AP031492.1"/>
</dbReference>
<reference evidence="3" key="1">
    <citation type="submission" date="2014-07" db="EMBL/GenBank/DDBJ databases">
        <authorList>
            <person name="Monot Marc"/>
        </authorList>
    </citation>
    <scope>NUCLEOTIDE SEQUENCE</scope>
    <source>
        <strain evidence="3">7032989</strain>
        <strain evidence="2">7032994</strain>
    </source>
</reference>
<dbReference type="Proteomes" id="UP000878956">
    <property type="component" value="Unassembled WGS sequence"/>
</dbReference>
<reference evidence="4" key="4">
    <citation type="submission" date="2021-06" db="EMBL/GenBank/DDBJ databases">
        <authorList>
            <consortium name="NCBI Pathogen Detection Project"/>
        </authorList>
    </citation>
    <scope>NUCLEOTIDE SEQUENCE</scope>
    <source>
        <strain evidence="5">Clostridioides</strain>
        <strain evidence="4">HN1000</strain>
    </source>
</reference>
<evidence type="ECO:0000313" key="12">
    <source>
        <dbReference type="Proteomes" id="UP000372533"/>
    </source>
</evidence>
<sequence length="272" mass="32218">MVEKDNISSMKFLRNNNVNDRLIYTNDIVEVVIDSAKQEVLNKKILNGTKAEQRALNIDEISTEITSMIISIMKEKLLKEYILKCYGRTYPEDKNNIYIYSLNIFAKKEIFMRETVFTRVRNYIEENDFINVEGFIRFRMREFMKYISAIGDIAVEEYLIKKDQDEFIRVLKYFIDTQEEKIDLLKVHIMEDNTFVLYDKNGNKIDSIDDEEIINMVIRENLNYEDFLISTLLTLCPKKIEILDLLNNNCSKEIIDTVEAIFENKVSIIMEN</sequence>
<reference evidence="4" key="2">
    <citation type="journal article" date="2018" name="Genome Biol.">
        <title>SKESA: strategic k-mer extension for scrupulous assemblies.</title>
        <authorList>
            <person name="Souvorov A."/>
            <person name="Agarwala R."/>
            <person name="Lipman D.J."/>
        </authorList>
    </citation>
    <scope>NUCLEOTIDE SEQUENCE</scope>
    <source>
        <strain evidence="5">Clostridioides</strain>
        <strain evidence="4">HN1000</strain>
    </source>
</reference>
<dbReference type="GeneID" id="66353068"/>
<dbReference type="EMBL" id="LK932473">
    <property type="protein sequence ID" value="CDS83758.1"/>
    <property type="molecule type" value="Genomic_DNA"/>
</dbReference>
<gene>
    <name evidence="3" type="ORF">BN1095_780004</name>
    <name evidence="1" type="ORF">BN1096_230004</name>
    <name evidence="2" type="ORF">BN1097_220004</name>
    <name evidence="4" type="ORF">KRM00_002226</name>
    <name evidence="5" type="ORF">KRQ00_003354</name>
    <name evidence="9" type="ORF">SAMEA1402366_03156</name>
    <name evidence="7" type="ORF">SAMEA1402399_03270</name>
    <name evidence="8" type="ORF">SAMEA1710456_02480</name>
    <name evidence="6" type="ORF">SAMEA3375112_03127</name>
</gene>
<evidence type="ECO:0000313" key="2">
    <source>
        <dbReference type="EMBL" id="CDS83864.1"/>
    </source>
</evidence>
<dbReference type="Proteomes" id="UP000346772">
    <property type="component" value="Unassembled WGS sequence"/>
</dbReference>
<dbReference type="EMBL" id="LK933493">
    <property type="protein sequence ID" value="CDT78751.1"/>
    <property type="molecule type" value="Genomic_DNA"/>
</dbReference>
<dbReference type="Proteomes" id="UP000372533">
    <property type="component" value="Unassembled WGS sequence"/>
</dbReference>
<evidence type="ECO:0000313" key="13">
    <source>
        <dbReference type="Proteomes" id="UP000411588"/>
    </source>
</evidence>
<dbReference type="EMBL" id="CAADAT010000014">
    <property type="protein sequence ID" value="VFD54982.1"/>
    <property type="molecule type" value="Genomic_DNA"/>
</dbReference>
<accession>A0A031WC42</accession>
<dbReference type="Proteomes" id="UP000189137">
    <property type="component" value="Unassembled WGS sequence"/>
</dbReference>
<dbReference type="EMBL" id="CAADAN010000014">
    <property type="protein sequence ID" value="VFD34764.1"/>
    <property type="molecule type" value="Genomic_DNA"/>
</dbReference>
<evidence type="ECO:0000313" key="1">
    <source>
        <dbReference type="EMBL" id="CDS83758.1"/>
    </source>
</evidence>
<evidence type="ECO:0000313" key="6">
    <source>
        <dbReference type="EMBL" id="SJS89910.1"/>
    </source>
</evidence>
<dbReference type="EMBL" id="FUPS01000012">
    <property type="protein sequence ID" value="SJS89910.1"/>
    <property type="molecule type" value="Genomic_DNA"/>
</dbReference>
<name>A0A031WC42_CLODI</name>
<dbReference type="KEGG" id="pdf:CD630DERM_05720"/>
<proteinExistence type="predicted"/>
<evidence type="ECO:0000313" key="9">
    <source>
        <dbReference type="EMBL" id="VHY17566.1"/>
    </source>
</evidence>
<reference evidence="11 13" key="3">
    <citation type="submission" date="2019-02" db="EMBL/GenBank/DDBJ databases">
        <authorList>
            <consortium name="Pathogen Informatics"/>
        </authorList>
    </citation>
    <scope>NUCLEOTIDE SEQUENCE [LARGE SCALE GENOMIC DNA]</scope>
    <source>
        <strain evidence="8 11">078GUE027</strain>
        <strain evidence="7">Clo34</strain>
        <strain evidence="13">clo34</strain>
        <strain evidence="12">tl291</strain>
        <strain evidence="9">Tl291</strain>
        <strain evidence="6 10">VRECD0157</strain>
    </source>
</reference>
<dbReference type="PATRIC" id="fig|1496.842.peg.3193"/>
<dbReference type="EMBL" id="DAEPXK010000022">
    <property type="protein sequence ID" value="HBH1542736.1"/>
    <property type="molecule type" value="Genomic_DNA"/>
</dbReference>
<dbReference type="Proteomes" id="UP000411588">
    <property type="component" value="Unassembled WGS sequence"/>
</dbReference>
<evidence type="ECO:0000313" key="5">
    <source>
        <dbReference type="EMBL" id="HBH2621566.1"/>
    </source>
</evidence>
<dbReference type="AlphaFoldDB" id="A0A031WC42"/>
<organism evidence="3">
    <name type="scientific">Clostridioides difficile</name>
    <name type="common">Peptoclostridium difficile</name>
    <dbReference type="NCBI Taxonomy" id="1496"/>
    <lineage>
        <taxon>Bacteria</taxon>
        <taxon>Bacillati</taxon>
        <taxon>Bacillota</taxon>
        <taxon>Clostridia</taxon>
        <taxon>Peptostreptococcales</taxon>
        <taxon>Peptostreptococcaceae</taxon>
        <taxon>Clostridioides</taxon>
    </lineage>
</organism>
<evidence type="ECO:0000313" key="3">
    <source>
        <dbReference type="EMBL" id="CDT78751.1"/>
    </source>
</evidence>